<keyword evidence="6" id="KW-1185">Reference proteome</keyword>
<feature type="repeat" description="ANK" evidence="3">
    <location>
        <begin position="249"/>
        <end position="281"/>
    </location>
</feature>
<dbReference type="PROSITE" id="PS50088">
    <property type="entry name" value="ANK_REPEAT"/>
    <property type="match status" value="4"/>
</dbReference>
<proteinExistence type="predicted"/>
<dbReference type="SUPFAM" id="SSF48403">
    <property type="entry name" value="Ankyrin repeat"/>
    <property type="match status" value="1"/>
</dbReference>
<dbReference type="PANTHER" id="PTHR24188">
    <property type="entry name" value="ANKYRIN REPEAT PROTEIN"/>
    <property type="match status" value="1"/>
</dbReference>
<dbReference type="Gene3D" id="1.25.40.20">
    <property type="entry name" value="Ankyrin repeat-containing domain"/>
    <property type="match status" value="3"/>
</dbReference>
<dbReference type="PROSITE" id="PS50297">
    <property type="entry name" value="ANK_REP_REGION"/>
    <property type="match status" value="4"/>
</dbReference>
<dbReference type="PANTHER" id="PTHR24188:SF29">
    <property type="entry name" value="GH09064P"/>
    <property type="match status" value="1"/>
</dbReference>
<feature type="compositionally biased region" description="Basic and acidic residues" evidence="4">
    <location>
        <begin position="47"/>
        <end position="61"/>
    </location>
</feature>
<evidence type="ECO:0000256" key="1">
    <source>
        <dbReference type="ARBA" id="ARBA00022737"/>
    </source>
</evidence>
<reference evidence="5 6" key="1">
    <citation type="submission" date="2024-02" db="EMBL/GenBank/DDBJ databases">
        <authorList>
            <person name="Chen Y."/>
            <person name="Shah S."/>
            <person name="Dougan E. K."/>
            <person name="Thang M."/>
            <person name="Chan C."/>
        </authorList>
    </citation>
    <scope>NUCLEOTIDE SEQUENCE [LARGE SCALE GENOMIC DNA]</scope>
</reference>
<dbReference type="EMBL" id="CAXAMN010021429">
    <property type="protein sequence ID" value="CAK9059478.1"/>
    <property type="molecule type" value="Genomic_DNA"/>
</dbReference>
<evidence type="ECO:0000313" key="5">
    <source>
        <dbReference type="EMBL" id="CAK9059478.1"/>
    </source>
</evidence>
<dbReference type="Pfam" id="PF12796">
    <property type="entry name" value="Ank_2"/>
    <property type="match status" value="2"/>
</dbReference>
<keyword evidence="2 3" id="KW-0040">ANK repeat</keyword>
<dbReference type="SMART" id="SM00248">
    <property type="entry name" value="ANK"/>
    <property type="match status" value="6"/>
</dbReference>
<organism evidence="5 6">
    <name type="scientific">Durusdinium trenchii</name>
    <dbReference type="NCBI Taxonomy" id="1381693"/>
    <lineage>
        <taxon>Eukaryota</taxon>
        <taxon>Sar</taxon>
        <taxon>Alveolata</taxon>
        <taxon>Dinophyceae</taxon>
        <taxon>Suessiales</taxon>
        <taxon>Symbiodiniaceae</taxon>
        <taxon>Durusdinium</taxon>
    </lineage>
</organism>
<accession>A0ABP0N7U6</accession>
<sequence>MTEETDQPQAVELSQTSPSAPPAMVTESAAPIADEEAQELPTSSQVRESETSFQEHPEGPHQRPSGAMPGVFVIRHQKACKLILGSFLVVIIGFALHDQSSLLREIEEIGAWPETGWLHFSLSEWHWAAAAGHSAVVEQLLHSAADQETVDRNQEDLPALTSEANGRVVFRKGFAKNSWKLPSIHMALHFAALAGQQNLVEKLLQAGANKEAVGTDGHTALHVAAARGHENVVQQLLQAGANKEAVRKHGFTALHVAALEGHENVVQQLLQAGATEEAVGTNGHTALHLAAARGHENVVEKLLQAGANKEAVDTNDATALHVAAARGHENVVQQLRFNMEFRENRRIFLGFSDEKKCEEDYLESLLRLLPRVSTGQPQRIKAMKKTKEKNEPEVILSDHDPFVCRCCIHCIALLSLEHNLTSFQRFVDLTLPKLLFDLFYSEQIDKSSGEAVVLFFANILHSSKQIQAQIMKGADIVPRPGRKRPTEPLAVGGTDGWFVRLVR</sequence>
<protein>
    <recommendedName>
        <fullName evidence="7">Ankyrin repeat-containing protein</fullName>
    </recommendedName>
</protein>
<feature type="region of interest" description="Disordered" evidence="4">
    <location>
        <begin position="1"/>
        <end position="68"/>
    </location>
</feature>
<dbReference type="PRINTS" id="PR01415">
    <property type="entry name" value="ANKYRIN"/>
</dbReference>
<feature type="repeat" description="ANK" evidence="3">
    <location>
        <begin position="183"/>
        <end position="215"/>
    </location>
</feature>
<evidence type="ECO:0000313" key="6">
    <source>
        <dbReference type="Proteomes" id="UP001642484"/>
    </source>
</evidence>
<name>A0ABP0N7U6_9DINO</name>
<evidence type="ECO:0000256" key="3">
    <source>
        <dbReference type="PROSITE-ProRule" id="PRU00023"/>
    </source>
</evidence>
<evidence type="ECO:0000256" key="4">
    <source>
        <dbReference type="SAM" id="MobiDB-lite"/>
    </source>
</evidence>
<gene>
    <name evidence="5" type="ORF">CCMP2556_LOCUS29282</name>
</gene>
<dbReference type="InterPro" id="IPR002110">
    <property type="entry name" value="Ankyrin_rpt"/>
</dbReference>
<feature type="repeat" description="ANK" evidence="3">
    <location>
        <begin position="282"/>
        <end position="314"/>
    </location>
</feature>
<comment type="caution">
    <text evidence="5">The sequence shown here is derived from an EMBL/GenBank/DDBJ whole genome shotgun (WGS) entry which is preliminary data.</text>
</comment>
<dbReference type="InterPro" id="IPR036770">
    <property type="entry name" value="Ankyrin_rpt-contain_sf"/>
</dbReference>
<keyword evidence="1" id="KW-0677">Repeat</keyword>
<dbReference type="Proteomes" id="UP001642484">
    <property type="component" value="Unassembled WGS sequence"/>
</dbReference>
<evidence type="ECO:0008006" key="7">
    <source>
        <dbReference type="Google" id="ProtNLM"/>
    </source>
</evidence>
<evidence type="ECO:0000256" key="2">
    <source>
        <dbReference type="ARBA" id="ARBA00023043"/>
    </source>
</evidence>
<feature type="repeat" description="ANK" evidence="3">
    <location>
        <begin position="216"/>
        <end position="248"/>
    </location>
</feature>